<sequence length="75" mass="8523">MLKHRQKEGRRPVKGSKHGELSRPVMPATEDIDKFPQPISLFMEFIEAVFRKMSFNVLILCSCALFGSGELDHSC</sequence>
<gene>
    <name evidence="2" type="ORF">BIW11_05915</name>
</gene>
<feature type="compositionally biased region" description="Basic residues" evidence="1">
    <location>
        <begin position="1"/>
        <end position="16"/>
    </location>
</feature>
<accession>A0A1V9Y0C4</accession>
<comment type="caution">
    <text evidence="2">The sequence shown here is derived from an EMBL/GenBank/DDBJ whole genome shotgun (WGS) entry which is preliminary data.</text>
</comment>
<proteinExistence type="predicted"/>
<protein>
    <submittedName>
        <fullName evidence="2">Uncharacterized protein</fullName>
    </submittedName>
</protein>
<feature type="region of interest" description="Disordered" evidence="1">
    <location>
        <begin position="1"/>
        <end position="27"/>
    </location>
</feature>
<name>A0A1V9Y0C4_9ACAR</name>
<evidence type="ECO:0000313" key="2">
    <source>
        <dbReference type="EMBL" id="OQR79185.1"/>
    </source>
</evidence>
<dbReference type="AlphaFoldDB" id="A0A1V9Y0C4"/>
<evidence type="ECO:0000256" key="1">
    <source>
        <dbReference type="SAM" id="MobiDB-lite"/>
    </source>
</evidence>
<reference evidence="2 3" key="1">
    <citation type="journal article" date="2017" name="Gigascience">
        <title>Draft genome of the honey bee ectoparasitic mite, Tropilaelaps mercedesae, is shaped by the parasitic life history.</title>
        <authorList>
            <person name="Dong X."/>
            <person name="Armstrong S.D."/>
            <person name="Xia D."/>
            <person name="Makepeace B.L."/>
            <person name="Darby A.C."/>
            <person name="Kadowaki T."/>
        </authorList>
    </citation>
    <scope>NUCLEOTIDE SEQUENCE [LARGE SCALE GENOMIC DNA]</scope>
    <source>
        <strain evidence="2">Wuxi-XJTLU</strain>
    </source>
</reference>
<dbReference type="Proteomes" id="UP000192247">
    <property type="component" value="Unassembled WGS sequence"/>
</dbReference>
<keyword evidence="3" id="KW-1185">Reference proteome</keyword>
<evidence type="ECO:0000313" key="3">
    <source>
        <dbReference type="Proteomes" id="UP000192247"/>
    </source>
</evidence>
<dbReference type="EMBL" id="MNPL01001408">
    <property type="protein sequence ID" value="OQR79185.1"/>
    <property type="molecule type" value="Genomic_DNA"/>
</dbReference>
<organism evidence="2 3">
    <name type="scientific">Tropilaelaps mercedesae</name>
    <dbReference type="NCBI Taxonomy" id="418985"/>
    <lineage>
        <taxon>Eukaryota</taxon>
        <taxon>Metazoa</taxon>
        <taxon>Ecdysozoa</taxon>
        <taxon>Arthropoda</taxon>
        <taxon>Chelicerata</taxon>
        <taxon>Arachnida</taxon>
        <taxon>Acari</taxon>
        <taxon>Parasitiformes</taxon>
        <taxon>Mesostigmata</taxon>
        <taxon>Gamasina</taxon>
        <taxon>Dermanyssoidea</taxon>
        <taxon>Laelapidae</taxon>
        <taxon>Tropilaelaps</taxon>
    </lineage>
</organism>
<dbReference type="InParanoid" id="A0A1V9Y0C4"/>